<evidence type="ECO:0000313" key="3">
    <source>
        <dbReference type="Proteomes" id="UP000188603"/>
    </source>
</evidence>
<feature type="transmembrane region" description="Helical" evidence="1">
    <location>
        <begin position="27"/>
        <end position="58"/>
    </location>
</feature>
<name>A0A1U9K7C5_9BACL</name>
<dbReference type="AlphaFoldDB" id="A0A1U9K7C5"/>
<organism evidence="2 3">
    <name type="scientific">Novibacillus thermophilus</name>
    <dbReference type="NCBI Taxonomy" id="1471761"/>
    <lineage>
        <taxon>Bacteria</taxon>
        <taxon>Bacillati</taxon>
        <taxon>Bacillota</taxon>
        <taxon>Bacilli</taxon>
        <taxon>Bacillales</taxon>
        <taxon>Thermoactinomycetaceae</taxon>
        <taxon>Novibacillus</taxon>
    </lineage>
</organism>
<dbReference type="Proteomes" id="UP000188603">
    <property type="component" value="Chromosome"/>
</dbReference>
<feature type="transmembrane region" description="Helical" evidence="1">
    <location>
        <begin position="130"/>
        <end position="148"/>
    </location>
</feature>
<keyword evidence="1" id="KW-1133">Transmembrane helix</keyword>
<dbReference type="EMBL" id="CP019699">
    <property type="protein sequence ID" value="AQS55938.1"/>
    <property type="molecule type" value="Genomic_DNA"/>
</dbReference>
<keyword evidence="1" id="KW-0472">Membrane</keyword>
<dbReference type="RefSeq" id="WP_077719799.1">
    <property type="nucleotide sequence ID" value="NZ_CP019699.1"/>
</dbReference>
<dbReference type="OrthoDB" id="82335at2"/>
<dbReference type="KEGG" id="ntr:B0W44_09200"/>
<reference evidence="2 3" key="1">
    <citation type="journal article" date="2015" name="Int. J. Syst. Evol. Microbiol.">
        <title>Novibacillus thermophilus gen. nov., sp. nov., a Gram-staining-negative and moderately thermophilic member of the family Thermoactinomycetaceae.</title>
        <authorList>
            <person name="Yang G."/>
            <person name="Chen J."/>
            <person name="Zhou S."/>
        </authorList>
    </citation>
    <scope>NUCLEOTIDE SEQUENCE [LARGE SCALE GENOMIC DNA]</scope>
    <source>
        <strain evidence="2 3">SG-1</strain>
    </source>
</reference>
<evidence type="ECO:0000313" key="2">
    <source>
        <dbReference type="EMBL" id="AQS55938.1"/>
    </source>
</evidence>
<keyword evidence="1" id="KW-0812">Transmembrane</keyword>
<accession>A0A1U9K7C5</accession>
<evidence type="ECO:0000256" key="1">
    <source>
        <dbReference type="SAM" id="Phobius"/>
    </source>
</evidence>
<protein>
    <submittedName>
        <fullName evidence="2">Uncharacterized protein</fullName>
    </submittedName>
</protein>
<sequence length="188" mass="21276">MERKRKTRDKWISAVLSILLPGTGHMYLGFIGLGLGIMCALFVNIALIVALVVLGIYIVFPISIALVTFFGLMIPVIYFYGIFDALQKVEKKYASSELFASDAVLHSPTDRDSEWPDEVYDTRYSEGSHWAGIALMALGVVLLINFLLPNPVLDWLFRHFQTLFAVLLLLSGVWLIWQQLRRGRGDRI</sequence>
<proteinExistence type="predicted"/>
<feature type="transmembrane region" description="Helical" evidence="1">
    <location>
        <begin position="64"/>
        <end position="83"/>
    </location>
</feature>
<feature type="transmembrane region" description="Helical" evidence="1">
    <location>
        <begin position="160"/>
        <end position="177"/>
    </location>
</feature>
<gene>
    <name evidence="2" type="ORF">B0W44_09200</name>
</gene>
<dbReference type="STRING" id="1471761.B0W44_09200"/>
<keyword evidence="3" id="KW-1185">Reference proteome</keyword>